<dbReference type="InterPro" id="IPR036719">
    <property type="entry name" value="Neuro-gated_channel_TM_sf"/>
</dbReference>
<proteinExistence type="predicted"/>
<dbReference type="GO" id="GO:0005230">
    <property type="term" value="F:extracellular ligand-gated monoatomic ion channel activity"/>
    <property type="evidence" value="ECO:0007669"/>
    <property type="project" value="InterPro"/>
</dbReference>
<feature type="region of interest" description="Disordered" evidence="2">
    <location>
        <begin position="432"/>
        <end position="451"/>
    </location>
</feature>
<dbReference type="InterPro" id="IPR006029">
    <property type="entry name" value="Neurotrans-gated_channel_TM"/>
</dbReference>
<feature type="chain" id="PRO_5038615118" description="Neurotransmitter-gated ion-channel transmembrane domain-containing protein" evidence="4">
    <location>
        <begin position="29"/>
        <end position="542"/>
    </location>
</feature>
<keyword evidence="3" id="KW-0812">Transmembrane</keyword>
<dbReference type="Proteomes" id="UP001055712">
    <property type="component" value="Unassembled WGS sequence"/>
</dbReference>
<reference evidence="6" key="2">
    <citation type="submission" date="2020-11" db="EMBL/GenBank/DDBJ databases">
        <authorList>
            <person name="Cecchin M."/>
            <person name="Marcolungo L."/>
            <person name="Rossato M."/>
            <person name="Girolomoni L."/>
            <person name="Cosentino E."/>
            <person name="Cuine S."/>
            <person name="Li-Beisson Y."/>
            <person name="Delledonne M."/>
            <person name="Ballottari M."/>
        </authorList>
    </citation>
    <scope>NUCLEOTIDE SEQUENCE</scope>
    <source>
        <strain evidence="6">211/11P</strain>
        <tissue evidence="6">Whole cell</tissue>
    </source>
</reference>
<dbReference type="PANTHER" id="PTHR18945">
    <property type="entry name" value="NEUROTRANSMITTER GATED ION CHANNEL"/>
    <property type="match status" value="1"/>
</dbReference>
<feature type="domain" description="Neurotransmitter-gated ion-channel transmembrane" evidence="5">
    <location>
        <begin position="296"/>
        <end position="530"/>
    </location>
</feature>
<dbReference type="Gene3D" id="1.20.58.390">
    <property type="entry name" value="Neurotransmitter-gated ion-channel transmembrane domain"/>
    <property type="match status" value="1"/>
</dbReference>
<dbReference type="Pfam" id="PF02932">
    <property type="entry name" value="Neur_chan_memb"/>
    <property type="match status" value="1"/>
</dbReference>
<dbReference type="OrthoDB" id="2016799at2759"/>
<evidence type="ECO:0000259" key="5">
    <source>
        <dbReference type="Pfam" id="PF02932"/>
    </source>
</evidence>
<dbReference type="InterPro" id="IPR038050">
    <property type="entry name" value="Neuro_actylchol_rec"/>
</dbReference>
<organism evidence="6 7">
    <name type="scientific">Chlorella vulgaris</name>
    <name type="common">Green alga</name>
    <dbReference type="NCBI Taxonomy" id="3077"/>
    <lineage>
        <taxon>Eukaryota</taxon>
        <taxon>Viridiplantae</taxon>
        <taxon>Chlorophyta</taxon>
        <taxon>core chlorophytes</taxon>
        <taxon>Trebouxiophyceae</taxon>
        <taxon>Chlorellales</taxon>
        <taxon>Chlorellaceae</taxon>
        <taxon>Chlorella clade</taxon>
        <taxon>Chlorella</taxon>
    </lineage>
</organism>
<dbReference type="SUPFAM" id="SSF63712">
    <property type="entry name" value="Nicotinic receptor ligand binding domain-like"/>
    <property type="match status" value="1"/>
</dbReference>
<feature type="transmembrane region" description="Helical" evidence="3">
    <location>
        <begin position="355"/>
        <end position="376"/>
    </location>
</feature>
<feature type="transmembrane region" description="Helical" evidence="3">
    <location>
        <begin position="514"/>
        <end position="533"/>
    </location>
</feature>
<dbReference type="GO" id="GO:0016020">
    <property type="term" value="C:membrane"/>
    <property type="evidence" value="ECO:0007669"/>
    <property type="project" value="UniProtKB-SubCell"/>
</dbReference>
<dbReference type="InterPro" id="IPR006201">
    <property type="entry name" value="Neur_channel"/>
</dbReference>
<evidence type="ECO:0000256" key="2">
    <source>
        <dbReference type="SAM" id="MobiDB-lite"/>
    </source>
</evidence>
<evidence type="ECO:0000256" key="3">
    <source>
        <dbReference type="SAM" id="Phobius"/>
    </source>
</evidence>
<protein>
    <recommendedName>
        <fullName evidence="5">Neurotransmitter-gated ion-channel transmembrane domain-containing protein</fullName>
    </recommendedName>
</protein>
<keyword evidence="3" id="KW-0472">Membrane</keyword>
<evidence type="ECO:0000256" key="4">
    <source>
        <dbReference type="SAM" id="SignalP"/>
    </source>
</evidence>
<dbReference type="SUPFAM" id="SSF90112">
    <property type="entry name" value="Neurotransmitter-gated ion-channel transmembrane pore"/>
    <property type="match status" value="1"/>
</dbReference>
<feature type="transmembrane region" description="Helical" evidence="3">
    <location>
        <begin position="289"/>
        <end position="313"/>
    </location>
</feature>
<keyword evidence="3" id="KW-1133">Transmembrane helix</keyword>
<feature type="transmembrane region" description="Helical" evidence="3">
    <location>
        <begin position="322"/>
        <end position="340"/>
    </location>
</feature>
<dbReference type="GO" id="GO:0004888">
    <property type="term" value="F:transmembrane signaling receptor activity"/>
    <property type="evidence" value="ECO:0007669"/>
    <property type="project" value="InterPro"/>
</dbReference>
<evidence type="ECO:0000313" key="7">
    <source>
        <dbReference type="Proteomes" id="UP001055712"/>
    </source>
</evidence>
<dbReference type="Gene3D" id="2.70.170.10">
    <property type="entry name" value="Neurotransmitter-gated ion-channel ligand-binding domain"/>
    <property type="match status" value="1"/>
</dbReference>
<sequence>MSSSSRRAAASITAAAVTAILLLTSAAAQMESPLKGQGMPSNDTTDVYMSVYLDRLIEVDEQHYRHHLIVYFVITWTDPTAFETVERATASWLAGNSSCGLQCTNRADGVACCDDIYVPSFSFRNVYGFPQDRATNYKMVLLPGPNNSIAWQTFVQGVFYQPMDLSNFPFDSWDLLVQMEFLDSSPPDHPGVTVHSSSAGLSLYTVGKGDPVSQWSIDSITLSAEATLLPEPQRFFQALSDVPSDPSDPLGLTTTDSALLRGCRPGPTTLAASRPVTVVSVKLRITRFWSYHMLNTVLPVLLLGLLSFVVFFLERSDLASRLGIVVTLFLAMAAVQFVIAENQPASSYVLPTQQAAIATYCLLSLIAAESICVYRIETWQEAAAKKQVLLEARRRHLAAVRAARSAAAHKSQHELGLPTQQDFTPAKRADELGTATGTLPPAGSPPAAANGAAAANGEAASVAESSKGVSALRRRWHCWGLKRSSGDSHAAPPPTATCHDSAYDAWLAYKIDRWALAVFLAAYAVAITLIYALHSGYIDLWG</sequence>
<dbReference type="InterPro" id="IPR036734">
    <property type="entry name" value="Neur_chan_lig-bd_sf"/>
</dbReference>
<comment type="subcellular location">
    <subcellularLocation>
        <location evidence="1">Membrane</location>
        <topology evidence="1">Multi-pass membrane protein</topology>
    </subcellularLocation>
</comment>
<keyword evidence="7" id="KW-1185">Reference proteome</keyword>
<comment type="caution">
    <text evidence="6">The sequence shown here is derived from an EMBL/GenBank/DDBJ whole genome shotgun (WGS) entry which is preliminary data.</text>
</comment>
<gene>
    <name evidence="6" type="ORF">D9Q98_008297</name>
</gene>
<dbReference type="AlphaFoldDB" id="A0A9D4YT37"/>
<evidence type="ECO:0000313" key="6">
    <source>
        <dbReference type="EMBL" id="KAI3424913.1"/>
    </source>
</evidence>
<reference evidence="6" key="1">
    <citation type="journal article" date="2019" name="Plant J.">
        <title>Chlorella vulgaris genome assembly and annotation reveals the molecular basis for metabolic acclimation to high light conditions.</title>
        <authorList>
            <person name="Cecchin M."/>
            <person name="Marcolungo L."/>
            <person name="Rossato M."/>
            <person name="Girolomoni L."/>
            <person name="Cosentino E."/>
            <person name="Cuine S."/>
            <person name="Li-Beisson Y."/>
            <person name="Delledonne M."/>
            <person name="Ballottari M."/>
        </authorList>
    </citation>
    <scope>NUCLEOTIDE SEQUENCE</scope>
    <source>
        <strain evidence="6">211/11P</strain>
    </source>
</reference>
<dbReference type="EMBL" id="SIDB01000012">
    <property type="protein sequence ID" value="KAI3424913.1"/>
    <property type="molecule type" value="Genomic_DNA"/>
</dbReference>
<name>A0A9D4YT37_CHLVU</name>
<evidence type="ECO:0000256" key="1">
    <source>
        <dbReference type="ARBA" id="ARBA00004141"/>
    </source>
</evidence>
<keyword evidence="4" id="KW-0732">Signal</keyword>
<feature type="signal peptide" evidence="4">
    <location>
        <begin position="1"/>
        <end position="28"/>
    </location>
</feature>
<accession>A0A9D4YT37</accession>